<proteinExistence type="predicted"/>
<name>A0A9P7VQ75_9AGAR</name>
<keyword evidence="2" id="KW-1185">Reference proteome</keyword>
<dbReference type="AlphaFoldDB" id="A0A9P7VQ75"/>
<evidence type="ECO:0000313" key="2">
    <source>
        <dbReference type="Proteomes" id="UP000812287"/>
    </source>
</evidence>
<gene>
    <name evidence="1" type="ORF">BT62DRAFT_934619</name>
</gene>
<dbReference type="EMBL" id="MU250542">
    <property type="protein sequence ID" value="KAG7444026.1"/>
    <property type="molecule type" value="Genomic_DNA"/>
</dbReference>
<dbReference type="GeneID" id="66109058"/>
<reference evidence="1" key="1">
    <citation type="submission" date="2020-11" db="EMBL/GenBank/DDBJ databases">
        <title>Adaptations for nitrogen fixation in a non-lichenized fungal sporocarp promotes dispersal by wood-feeding termites.</title>
        <authorList>
            <consortium name="DOE Joint Genome Institute"/>
            <person name="Koch R.A."/>
            <person name="Yoon G."/>
            <person name="Arayal U."/>
            <person name="Lail K."/>
            <person name="Amirebrahimi M."/>
            <person name="Labutti K."/>
            <person name="Lipzen A."/>
            <person name="Riley R."/>
            <person name="Barry K."/>
            <person name="Henrissat B."/>
            <person name="Grigoriev I.V."/>
            <person name="Herr J.R."/>
            <person name="Aime M.C."/>
        </authorList>
    </citation>
    <scope>NUCLEOTIDE SEQUENCE</scope>
    <source>
        <strain evidence="1">MCA 3950</strain>
    </source>
</reference>
<accession>A0A9P7VQ75</accession>
<sequence length="53" mass="5933">MLKKVERVKSLVMVAVQQDHISLTRAISEDVARVDTVVNQIAQSSTRIERGIL</sequence>
<protein>
    <submittedName>
        <fullName evidence="1">Uncharacterized protein</fullName>
    </submittedName>
</protein>
<comment type="caution">
    <text evidence="1">The sequence shown here is derived from an EMBL/GenBank/DDBJ whole genome shotgun (WGS) entry which is preliminary data.</text>
</comment>
<evidence type="ECO:0000313" key="1">
    <source>
        <dbReference type="EMBL" id="KAG7444026.1"/>
    </source>
</evidence>
<dbReference type="RefSeq" id="XP_043037526.1">
    <property type="nucleotide sequence ID" value="XM_043186761.1"/>
</dbReference>
<dbReference type="OrthoDB" id="2919029at2759"/>
<organism evidence="1 2">
    <name type="scientific">Guyanagaster necrorhizus</name>
    <dbReference type="NCBI Taxonomy" id="856835"/>
    <lineage>
        <taxon>Eukaryota</taxon>
        <taxon>Fungi</taxon>
        <taxon>Dikarya</taxon>
        <taxon>Basidiomycota</taxon>
        <taxon>Agaricomycotina</taxon>
        <taxon>Agaricomycetes</taxon>
        <taxon>Agaricomycetidae</taxon>
        <taxon>Agaricales</taxon>
        <taxon>Marasmiineae</taxon>
        <taxon>Physalacriaceae</taxon>
        <taxon>Guyanagaster</taxon>
    </lineage>
</organism>
<dbReference type="Proteomes" id="UP000812287">
    <property type="component" value="Unassembled WGS sequence"/>
</dbReference>